<keyword evidence="1" id="KW-0812">Transmembrane</keyword>
<evidence type="ECO:0000313" key="4">
    <source>
        <dbReference type="Proteomes" id="UP000770661"/>
    </source>
</evidence>
<dbReference type="OrthoDB" id="17255at2759"/>
<dbReference type="PROSITE" id="PS51340">
    <property type="entry name" value="MOSC"/>
    <property type="match status" value="1"/>
</dbReference>
<protein>
    <submittedName>
        <fullName evidence="3">Mitochondrial amidoxime-reducing component 1</fullName>
    </submittedName>
</protein>
<gene>
    <name evidence="3" type="primary">marc1_1</name>
    <name evidence="3" type="ORF">GWK47_049708</name>
</gene>
<feature type="transmembrane region" description="Helical" evidence="1">
    <location>
        <begin position="6"/>
        <end position="25"/>
    </location>
</feature>
<dbReference type="GO" id="GO:0030170">
    <property type="term" value="F:pyridoxal phosphate binding"/>
    <property type="evidence" value="ECO:0007669"/>
    <property type="project" value="InterPro"/>
</dbReference>
<name>A0A8J5CEW6_CHIOP</name>
<dbReference type="InterPro" id="IPR011037">
    <property type="entry name" value="Pyrv_Knase-like_insert_dom_sf"/>
</dbReference>
<dbReference type="Pfam" id="PF03473">
    <property type="entry name" value="MOSC"/>
    <property type="match status" value="1"/>
</dbReference>
<sequence length="304" mass="34492">MEISRYWTTATILIIGASIGTYVLWRTRKNSAKNKKRKMISRIQNQEQLKLMKWESVGKVVKVFVYPVKSCKGISVESASADFRGLVHQAARDRSFIITTEKGTMITGRMVPATVLIQTTFENNILTLSYPGIEELQVDANQVEKNREIIKAVVWGEEVCGLDCGRDVSLWLEKILRRKCKLLYQADLPATRVSEHALADQCSLLRDDDHSLYADFSGYMLMTTESIANLQSKVSCKIAAEDFRPNILVEGTQKAFDEDEWQYVKMGDAVFRNIVPCQRCIFTTISAQTGKKNSDMEPLRTLKT</sequence>
<feature type="domain" description="MOSC" evidence="2">
    <location>
        <begin position="191"/>
        <end position="304"/>
    </location>
</feature>
<dbReference type="InterPro" id="IPR005302">
    <property type="entry name" value="MoCF_Sase_C"/>
</dbReference>
<dbReference type="GO" id="GO:0003824">
    <property type="term" value="F:catalytic activity"/>
    <property type="evidence" value="ECO:0007669"/>
    <property type="project" value="InterPro"/>
</dbReference>
<evidence type="ECO:0000256" key="1">
    <source>
        <dbReference type="SAM" id="Phobius"/>
    </source>
</evidence>
<dbReference type="PANTHER" id="PTHR14237">
    <property type="entry name" value="MOLYBDOPTERIN COFACTOR SULFURASE MOSC"/>
    <property type="match status" value="1"/>
</dbReference>
<organism evidence="3 4">
    <name type="scientific">Chionoecetes opilio</name>
    <name type="common">Atlantic snow crab</name>
    <name type="synonym">Cancer opilio</name>
    <dbReference type="NCBI Taxonomy" id="41210"/>
    <lineage>
        <taxon>Eukaryota</taxon>
        <taxon>Metazoa</taxon>
        <taxon>Ecdysozoa</taxon>
        <taxon>Arthropoda</taxon>
        <taxon>Crustacea</taxon>
        <taxon>Multicrustacea</taxon>
        <taxon>Malacostraca</taxon>
        <taxon>Eumalacostraca</taxon>
        <taxon>Eucarida</taxon>
        <taxon>Decapoda</taxon>
        <taxon>Pleocyemata</taxon>
        <taxon>Brachyura</taxon>
        <taxon>Eubrachyura</taxon>
        <taxon>Majoidea</taxon>
        <taxon>Majidae</taxon>
        <taxon>Chionoecetes</taxon>
    </lineage>
</organism>
<dbReference type="SUPFAM" id="SSF50800">
    <property type="entry name" value="PK beta-barrel domain-like"/>
    <property type="match status" value="1"/>
</dbReference>
<evidence type="ECO:0000313" key="3">
    <source>
        <dbReference type="EMBL" id="KAG0719808.1"/>
    </source>
</evidence>
<dbReference type="SUPFAM" id="SSF141673">
    <property type="entry name" value="MOSC N-terminal domain-like"/>
    <property type="match status" value="1"/>
</dbReference>
<keyword evidence="4" id="KW-1185">Reference proteome</keyword>
<dbReference type="Proteomes" id="UP000770661">
    <property type="component" value="Unassembled WGS sequence"/>
</dbReference>
<comment type="caution">
    <text evidence="3">The sequence shown here is derived from an EMBL/GenBank/DDBJ whole genome shotgun (WGS) entry which is preliminary data.</text>
</comment>
<dbReference type="Pfam" id="PF03476">
    <property type="entry name" value="MOSC_N"/>
    <property type="match status" value="1"/>
</dbReference>
<dbReference type="GO" id="GO:0030151">
    <property type="term" value="F:molybdenum ion binding"/>
    <property type="evidence" value="ECO:0007669"/>
    <property type="project" value="InterPro"/>
</dbReference>
<reference evidence="3" key="1">
    <citation type="submission" date="2020-07" db="EMBL/GenBank/DDBJ databases">
        <title>The High-quality genome of the commercially important snow crab, Chionoecetes opilio.</title>
        <authorList>
            <person name="Jeong J.-H."/>
            <person name="Ryu S."/>
        </authorList>
    </citation>
    <scope>NUCLEOTIDE SEQUENCE</scope>
    <source>
        <strain evidence="3">MADBK_172401_WGS</strain>
        <tissue evidence="3">Digestive gland</tissue>
    </source>
</reference>
<dbReference type="InterPro" id="IPR005303">
    <property type="entry name" value="MOCOS_middle"/>
</dbReference>
<proteinExistence type="predicted"/>
<dbReference type="PANTHER" id="PTHR14237:SF19">
    <property type="entry name" value="MITOCHONDRIAL AMIDOXIME REDUCING COMPONENT 1"/>
    <property type="match status" value="1"/>
</dbReference>
<keyword evidence="1" id="KW-1133">Transmembrane helix</keyword>
<dbReference type="EMBL" id="JACEEZ010013885">
    <property type="protein sequence ID" value="KAG0719808.1"/>
    <property type="molecule type" value="Genomic_DNA"/>
</dbReference>
<keyword evidence="1" id="KW-0472">Membrane</keyword>
<dbReference type="AlphaFoldDB" id="A0A8J5CEW6"/>
<evidence type="ECO:0000259" key="2">
    <source>
        <dbReference type="PROSITE" id="PS51340"/>
    </source>
</evidence>
<accession>A0A8J5CEW6</accession>